<accession>A0ABY1PUK2</accession>
<dbReference type="EC" id="2.7.1.12" evidence="3 9"/>
<dbReference type="GO" id="GO:0016301">
    <property type="term" value="F:kinase activity"/>
    <property type="evidence" value="ECO:0007669"/>
    <property type="project" value="UniProtKB-KW"/>
</dbReference>
<evidence type="ECO:0000256" key="5">
    <source>
        <dbReference type="ARBA" id="ARBA00022741"/>
    </source>
</evidence>
<evidence type="ECO:0000256" key="2">
    <source>
        <dbReference type="ARBA" id="ARBA00008420"/>
    </source>
</evidence>
<gene>
    <name evidence="10" type="ORF">SAMN06295970_101582</name>
</gene>
<evidence type="ECO:0000313" key="11">
    <source>
        <dbReference type="Proteomes" id="UP001158049"/>
    </source>
</evidence>
<evidence type="ECO:0000256" key="7">
    <source>
        <dbReference type="ARBA" id="ARBA00022840"/>
    </source>
</evidence>
<dbReference type="Gene3D" id="3.40.50.300">
    <property type="entry name" value="P-loop containing nucleotide triphosphate hydrolases"/>
    <property type="match status" value="1"/>
</dbReference>
<dbReference type="Proteomes" id="UP001158049">
    <property type="component" value="Unassembled WGS sequence"/>
</dbReference>
<proteinExistence type="inferred from homology"/>
<comment type="similarity">
    <text evidence="2 9">Belongs to the gluconokinase GntK/GntV family.</text>
</comment>
<protein>
    <recommendedName>
        <fullName evidence="3 9">Gluconokinase</fullName>
        <ecNumber evidence="3 9">2.7.1.12</ecNumber>
    </recommendedName>
</protein>
<keyword evidence="7 9" id="KW-0067">ATP-binding</keyword>
<dbReference type="InterPro" id="IPR006001">
    <property type="entry name" value="Therm_gnt_kin"/>
</dbReference>
<keyword evidence="11" id="KW-1185">Reference proteome</keyword>
<dbReference type="EMBL" id="FXUL01000001">
    <property type="protein sequence ID" value="SMP45910.1"/>
    <property type="molecule type" value="Genomic_DNA"/>
</dbReference>
<comment type="catalytic activity">
    <reaction evidence="8 9">
        <text>D-gluconate + ATP = 6-phospho-D-gluconate + ADP + H(+)</text>
        <dbReference type="Rhea" id="RHEA:19433"/>
        <dbReference type="ChEBI" id="CHEBI:15378"/>
        <dbReference type="ChEBI" id="CHEBI:18391"/>
        <dbReference type="ChEBI" id="CHEBI:30616"/>
        <dbReference type="ChEBI" id="CHEBI:58759"/>
        <dbReference type="ChEBI" id="CHEBI:456216"/>
        <dbReference type="EC" id="2.7.1.12"/>
    </reaction>
</comment>
<reference evidence="10 11" key="1">
    <citation type="submission" date="2017-05" db="EMBL/GenBank/DDBJ databases">
        <authorList>
            <person name="Varghese N."/>
            <person name="Submissions S."/>
        </authorList>
    </citation>
    <scope>NUCLEOTIDE SEQUENCE [LARGE SCALE GENOMIC DNA]</scope>
    <source>
        <strain evidence="10 11">DSM 26001</strain>
    </source>
</reference>
<comment type="pathway">
    <text evidence="1">Carbohydrate acid metabolism.</text>
</comment>
<evidence type="ECO:0000256" key="8">
    <source>
        <dbReference type="ARBA" id="ARBA00048090"/>
    </source>
</evidence>
<comment type="caution">
    <text evidence="10">The sequence shown here is derived from an EMBL/GenBank/DDBJ whole genome shotgun (WGS) entry which is preliminary data.</text>
</comment>
<evidence type="ECO:0000256" key="4">
    <source>
        <dbReference type="ARBA" id="ARBA00022679"/>
    </source>
</evidence>
<dbReference type="InterPro" id="IPR031322">
    <property type="entry name" value="Shikimate/glucono_kinase"/>
</dbReference>
<evidence type="ECO:0000256" key="1">
    <source>
        <dbReference type="ARBA" id="ARBA00004761"/>
    </source>
</evidence>
<dbReference type="CDD" id="cd02021">
    <property type="entry name" value="GntK"/>
    <property type="match status" value="1"/>
</dbReference>
<name>A0ABY1PUK2_9BURK</name>
<organism evidence="10 11">
    <name type="scientific">Noviherbaspirillum suwonense</name>
    <dbReference type="NCBI Taxonomy" id="1224511"/>
    <lineage>
        <taxon>Bacteria</taxon>
        <taxon>Pseudomonadati</taxon>
        <taxon>Pseudomonadota</taxon>
        <taxon>Betaproteobacteria</taxon>
        <taxon>Burkholderiales</taxon>
        <taxon>Oxalobacteraceae</taxon>
        <taxon>Noviherbaspirillum</taxon>
    </lineage>
</organism>
<dbReference type="InterPro" id="IPR027417">
    <property type="entry name" value="P-loop_NTPase"/>
</dbReference>
<dbReference type="PANTHER" id="PTHR43442">
    <property type="entry name" value="GLUCONOKINASE-RELATED"/>
    <property type="match status" value="1"/>
</dbReference>
<evidence type="ECO:0000256" key="9">
    <source>
        <dbReference type="RuleBase" id="RU363066"/>
    </source>
</evidence>
<keyword evidence="4 9" id="KW-0808">Transferase</keyword>
<dbReference type="SUPFAM" id="SSF52540">
    <property type="entry name" value="P-loop containing nucleoside triphosphate hydrolases"/>
    <property type="match status" value="1"/>
</dbReference>
<keyword evidence="6 9" id="KW-0418">Kinase</keyword>
<dbReference type="PANTHER" id="PTHR43442:SF3">
    <property type="entry name" value="GLUCONOKINASE-RELATED"/>
    <property type="match status" value="1"/>
</dbReference>
<dbReference type="NCBIfam" id="TIGR01313">
    <property type="entry name" value="therm_gnt_kin"/>
    <property type="match status" value="1"/>
</dbReference>
<keyword evidence="5 9" id="KW-0547">Nucleotide-binding</keyword>
<sequence length="181" mass="20209">MAESLDRWMENARRRRWVVMGVSGCGKSEMGRRLADALGIAYAEGDDDHPPANVAKMAAGTPLTDIDRRDWLLLLQSRIAAAAARNEGLVLSCSSLKRRYRDLLRAGDPALVFVHLHGDRALIAQRMHQRPGHFMPPALLESQLRDLEPLQADEAGIVLDIADTPEQLIEQLMQHCRQQAD</sequence>
<evidence type="ECO:0000313" key="10">
    <source>
        <dbReference type="EMBL" id="SMP45910.1"/>
    </source>
</evidence>
<dbReference type="Pfam" id="PF01202">
    <property type="entry name" value="SKI"/>
    <property type="match status" value="1"/>
</dbReference>
<evidence type="ECO:0000256" key="3">
    <source>
        <dbReference type="ARBA" id="ARBA00012054"/>
    </source>
</evidence>
<evidence type="ECO:0000256" key="6">
    <source>
        <dbReference type="ARBA" id="ARBA00022777"/>
    </source>
</evidence>